<dbReference type="Proteomes" id="UP000366872">
    <property type="component" value="Unassembled WGS sequence"/>
</dbReference>
<sequence length="99" mass="10732">MRDCGNRVARMRGGASVSVVYDGKTAVDATKGLVKIDPDMAFSGLFSAYELSVWFSSHGMGEIKPNRLVTVDGTEYSIIAAEKDPYGARWQLDLKAIDG</sequence>
<evidence type="ECO:0000313" key="2">
    <source>
        <dbReference type="Proteomes" id="UP000366872"/>
    </source>
</evidence>
<name>A0A6C2U5H2_PONDE</name>
<gene>
    <name evidence="1" type="ORF">PDESU_03313</name>
</gene>
<evidence type="ECO:0000313" key="1">
    <source>
        <dbReference type="EMBL" id="VGO14744.1"/>
    </source>
</evidence>
<organism evidence="1 2">
    <name type="scientific">Pontiella desulfatans</name>
    <dbReference type="NCBI Taxonomy" id="2750659"/>
    <lineage>
        <taxon>Bacteria</taxon>
        <taxon>Pseudomonadati</taxon>
        <taxon>Kiritimatiellota</taxon>
        <taxon>Kiritimatiellia</taxon>
        <taxon>Kiritimatiellales</taxon>
        <taxon>Pontiellaceae</taxon>
        <taxon>Pontiella</taxon>
    </lineage>
</organism>
<dbReference type="EMBL" id="CAAHFG010000002">
    <property type="protein sequence ID" value="VGO14744.1"/>
    <property type="molecule type" value="Genomic_DNA"/>
</dbReference>
<proteinExistence type="predicted"/>
<keyword evidence="2" id="KW-1185">Reference proteome</keyword>
<dbReference type="AlphaFoldDB" id="A0A6C2U5H2"/>
<reference evidence="1 2" key="1">
    <citation type="submission" date="2019-04" db="EMBL/GenBank/DDBJ databases">
        <authorList>
            <person name="Van Vliet M D."/>
        </authorList>
    </citation>
    <scope>NUCLEOTIDE SEQUENCE [LARGE SCALE GENOMIC DNA]</scope>
    <source>
        <strain evidence="1 2">F1</strain>
    </source>
</reference>
<protein>
    <submittedName>
        <fullName evidence="1">Uncharacterized protein</fullName>
    </submittedName>
</protein>
<accession>A0A6C2U5H2</accession>